<reference evidence="2 3" key="1">
    <citation type="journal article" date="2019" name="Int. J. Syst. Evol. Microbiol.">
        <title>Undibacterium piscinae sp. nov., isolated from Korean shiner intestine.</title>
        <authorList>
            <person name="Lee S.Y."/>
            <person name="Kang W."/>
            <person name="Kim P.S."/>
            <person name="Kim H.S."/>
            <person name="Sung H."/>
            <person name="Shin N.R."/>
            <person name="Whon T.W."/>
            <person name="Yun J.H."/>
            <person name="Lee J.Y."/>
            <person name="Lee J.Y."/>
            <person name="Jung M.J."/>
            <person name="Jeong Y.S."/>
            <person name="Tak E.J."/>
            <person name="Han J.E."/>
            <person name="Hyun D.W."/>
            <person name="Kang M.S."/>
            <person name="Lee K.E."/>
            <person name="Lee B.H."/>
            <person name="Bae J.W."/>
        </authorList>
    </citation>
    <scope>NUCLEOTIDE SEQUENCE [LARGE SCALE GENOMIC DNA]</scope>
    <source>
        <strain evidence="2 3">S11R28</strain>
    </source>
</reference>
<dbReference type="KEGG" id="upi:EJG51_004930"/>
<evidence type="ECO:0000256" key="1">
    <source>
        <dbReference type="SAM" id="MobiDB-lite"/>
    </source>
</evidence>
<dbReference type="EMBL" id="CP051152">
    <property type="protein sequence ID" value="QJQ05299.1"/>
    <property type="molecule type" value="Genomic_DNA"/>
</dbReference>
<dbReference type="Proteomes" id="UP000274350">
    <property type="component" value="Chromosome"/>
</dbReference>
<proteinExistence type="predicted"/>
<keyword evidence="3" id="KW-1185">Reference proteome</keyword>
<sequence length="89" mass="9109">MLEQAGAACESMEEQAEALSATVATFKLDHADAAMASKPRAATTAPAKPATKPAPAKFNNAPRKLNNSSANAAANSAASSKSDGDWEEF</sequence>
<evidence type="ECO:0000313" key="3">
    <source>
        <dbReference type="Proteomes" id="UP000274350"/>
    </source>
</evidence>
<evidence type="ECO:0000313" key="2">
    <source>
        <dbReference type="EMBL" id="QJQ05299.1"/>
    </source>
</evidence>
<name>A0A6M4A5F3_9BURK</name>
<organism evidence="2 3">
    <name type="scientific">Undibacterium piscinae</name>
    <dbReference type="NCBI Taxonomy" id="2495591"/>
    <lineage>
        <taxon>Bacteria</taxon>
        <taxon>Pseudomonadati</taxon>
        <taxon>Pseudomonadota</taxon>
        <taxon>Betaproteobacteria</taxon>
        <taxon>Burkholderiales</taxon>
        <taxon>Oxalobacteraceae</taxon>
        <taxon>Undibacterium</taxon>
    </lineage>
</organism>
<gene>
    <name evidence="2" type="ORF">EJG51_004930</name>
</gene>
<dbReference type="AlphaFoldDB" id="A0A6M4A5F3"/>
<feature type="region of interest" description="Disordered" evidence="1">
    <location>
        <begin position="35"/>
        <end position="89"/>
    </location>
</feature>
<protein>
    <recommendedName>
        <fullName evidence="4">Methyl-accepting chemotaxis protein</fullName>
    </recommendedName>
</protein>
<evidence type="ECO:0008006" key="4">
    <source>
        <dbReference type="Google" id="ProtNLM"/>
    </source>
</evidence>
<accession>A0A6M4A5F3</accession>
<feature type="compositionally biased region" description="Low complexity" evidence="1">
    <location>
        <begin position="38"/>
        <end position="81"/>
    </location>
</feature>